<keyword evidence="17" id="KW-1185">Reference proteome</keyword>
<evidence type="ECO:0000256" key="12">
    <source>
        <dbReference type="ARBA" id="ARBA00023136"/>
    </source>
</evidence>
<proteinExistence type="predicted"/>
<dbReference type="GO" id="GO:0005506">
    <property type="term" value="F:iron ion binding"/>
    <property type="evidence" value="ECO:0007669"/>
    <property type="project" value="InterPro"/>
</dbReference>
<evidence type="ECO:0000256" key="3">
    <source>
        <dbReference type="ARBA" id="ARBA00022516"/>
    </source>
</evidence>
<evidence type="ECO:0000256" key="13">
    <source>
        <dbReference type="ARBA" id="ARBA00023160"/>
    </source>
</evidence>
<dbReference type="PANTHER" id="PTHR12863:SF1">
    <property type="entry name" value="FATTY ACID 2-HYDROXYLASE"/>
    <property type="match status" value="1"/>
</dbReference>
<evidence type="ECO:0000256" key="11">
    <source>
        <dbReference type="ARBA" id="ARBA00023098"/>
    </source>
</evidence>
<dbReference type="InterPro" id="IPR006694">
    <property type="entry name" value="Fatty_acid_hydroxylase"/>
</dbReference>
<keyword evidence="3" id="KW-0444">Lipid biosynthesis</keyword>
<sequence length="199" mass="23025">MASTSNQQKGKMFENPFLDRLTRTHISIPLIIFYGTAIGVISYASIHHILSWWQIVLSFLVGFIFFTWIEYIAHRYLYHMETDSPVKADLQHKLHGLHHDYPNDKGRLAMPPFLAALLAVGFFYLFNFIMGSWAYGFLPGFISGYAAYLSVHYIVHAFRPPNNALKILWVNHGIHHYKAPDKAFGVSSPLWDYIYRTMP</sequence>
<evidence type="ECO:0000256" key="9">
    <source>
        <dbReference type="ARBA" id="ARBA00022989"/>
    </source>
</evidence>
<protein>
    <submittedName>
        <fullName evidence="16">Sterol desaturase family protein</fullName>
    </submittedName>
</protein>
<comment type="cofactor">
    <cofactor evidence="1">
        <name>Zn(2+)</name>
        <dbReference type="ChEBI" id="CHEBI:29105"/>
    </cofactor>
</comment>
<evidence type="ECO:0000313" key="17">
    <source>
        <dbReference type="Proteomes" id="UP001403385"/>
    </source>
</evidence>
<comment type="caution">
    <text evidence="16">The sequence shown here is derived from an EMBL/GenBank/DDBJ whole genome shotgun (WGS) entry which is preliminary data.</text>
</comment>
<evidence type="ECO:0000256" key="8">
    <source>
        <dbReference type="ARBA" id="ARBA00022833"/>
    </source>
</evidence>
<dbReference type="Pfam" id="PF04116">
    <property type="entry name" value="FA_hydroxylase"/>
    <property type="match status" value="1"/>
</dbReference>
<keyword evidence="10" id="KW-0560">Oxidoreductase</keyword>
<dbReference type="InterPro" id="IPR014430">
    <property type="entry name" value="Scs7"/>
</dbReference>
<evidence type="ECO:0000256" key="5">
    <source>
        <dbReference type="ARBA" id="ARBA00022723"/>
    </source>
</evidence>
<organism evidence="16 17">
    <name type="scientific">Rapidithrix thailandica</name>
    <dbReference type="NCBI Taxonomy" id="413964"/>
    <lineage>
        <taxon>Bacteria</taxon>
        <taxon>Pseudomonadati</taxon>
        <taxon>Bacteroidota</taxon>
        <taxon>Cytophagia</taxon>
        <taxon>Cytophagales</taxon>
        <taxon>Flammeovirgaceae</taxon>
        <taxon>Rapidithrix</taxon>
    </lineage>
</organism>
<dbReference type="Proteomes" id="UP001403385">
    <property type="component" value="Unassembled WGS sequence"/>
</dbReference>
<dbReference type="GO" id="GO:0006633">
    <property type="term" value="P:fatty acid biosynthetic process"/>
    <property type="evidence" value="ECO:0007669"/>
    <property type="project" value="UniProtKB-KW"/>
</dbReference>
<evidence type="ECO:0000256" key="10">
    <source>
        <dbReference type="ARBA" id="ARBA00023002"/>
    </source>
</evidence>
<feature type="transmembrane region" description="Helical" evidence="14">
    <location>
        <begin position="108"/>
        <end position="126"/>
    </location>
</feature>
<dbReference type="EMBL" id="JBDKWZ010000001">
    <property type="protein sequence ID" value="MEN7546519.1"/>
    <property type="molecule type" value="Genomic_DNA"/>
</dbReference>
<evidence type="ECO:0000259" key="15">
    <source>
        <dbReference type="Pfam" id="PF04116"/>
    </source>
</evidence>
<keyword evidence="8" id="KW-0862">Zinc</keyword>
<comment type="subcellular location">
    <subcellularLocation>
        <location evidence="2">Endoplasmic reticulum membrane</location>
        <topology evidence="2">Multi-pass membrane protein</topology>
    </subcellularLocation>
</comment>
<keyword evidence="7" id="KW-0276">Fatty acid metabolism</keyword>
<keyword evidence="6" id="KW-0256">Endoplasmic reticulum</keyword>
<dbReference type="GO" id="GO:0016020">
    <property type="term" value="C:membrane"/>
    <property type="evidence" value="ECO:0007669"/>
    <property type="project" value="InterPro"/>
</dbReference>
<name>A0AAW9S0R0_9BACT</name>
<reference evidence="16 17" key="1">
    <citation type="submission" date="2024-04" db="EMBL/GenBank/DDBJ databases">
        <title>Novel genus in family Flammeovirgaceae.</title>
        <authorList>
            <person name="Nguyen T.H."/>
            <person name="Vuong T.Q."/>
            <person name="Le H."/>
            <person name="Kim S.-G."/>
        </authorList>
    </citation>
    <scope>NUCLEOTIDE SEQUENCE [LARGE SCALE GENOMIC DNA]</scope>
    <source>
        <strain evidence="16 17">JCM 23209</strain>
    </source>
</reference>
<dbReference type="PANTHER" id="PTHR12863">
    <property type="entry name" value="FATTY ACID HYDROXYLASE"/>
    <property type="match status" value="1"/>
</dbReference>
<keyword evidence="13" id="KW-0275">Fatty acid biosynthesis</keyword>
<keyword evidence="4 14" id="KW-0812">Transmembrane</keyword>
<keyword evidence="12 14" id="KW-0472">Membrane</keyword>
<evidence type="ECO:0000256" key="1">
    <source>
        <dbReference type="ARBA" id="ARBA00001947"/>
    </source>
</evidence>
<gene>
    <name evidence="16" type="ORF">AAG747_01280</name>
</gene>
<evidence type="ECO:0000256" key="2">
    <source>
        <dbReference type="ARBA" id="ARBA00004477"/>
    </source>
</evidence>
<feature type="transmembrane region" description="Helical" evidence="14">
    <location>
        <begin position="132"/>
        <end position="155"/>
    </location>
</feature>
<evidence type="ECO:0000256" key="6">
    <source>
        <dbReference type="ARBA" id="ARBA00022824"/>
    </source>
</evidence>
<evidence type="ECO:0000313" key="16">
    <source>
        <dbReference type="EMBL" id="MEN7546519.1"/>
    </source>
</evidence>
<feature type="transmembrane region" description="Helical" evidence="14">
    <location>
        <begin position="21"/>
        <end position="46"/>
    </location>
</feature>
<dbReference type="RefSeq" id="WP_346819305.1">
    <property type="nucleotide sequence ID" value="NZ_JBDKWZ010000001.1"/>
</dbReference>
<feature type="domain" description="Fatty acid hydroxylase" evidence="15">
    <location>
        <begin position="59"/>
        <end position="197"/>
    </location>
</feature>
<evidence type="ECO:0000256" key="7">
    <source>
        <dbReference type="ARBA" id="ARBA00022832"/>
    </source>
</evidence>
<keyword evidence="5" id="KW-0479">Metal-binding</keyword>
<keyword evidence="11" id="KW-0443">Lipid metabolism</keyword>
<keyword evidence="9 14" id="KW-1133">Transmembrane helix</keyword>
<accession>A0AAW9S0R0</accession>
<evidence type="ECO:0000256" key="14">
    <source>
        <dbReference type="SAM" id="Phobius"/>
    </source>
</evidence>
<dbReference type="AlphaFoldDB" id="A0AAW9S0R0"/>
<evidence type="ECO:0000256" key="4">
    <source>
        <dbReference type="ARBA" id="ARBA00022692"/>
    </source>
</evidence>
<dbReference type="GO" id="GO:0080132">
    <property type="term" value="F:fatty acid 2-hydroxylase activity"/>
    <property type="evidence" value="ECO:0007669"/>
    <property type="project" value="InterPro"/>
</dbReference>
<feature type="transmembrane region" description="Helical" evidence="14">
    <location>
        <begin position="52"/>
        <end position="73"/>
    </location>
</feature>